<evidence type="ECO:0000259" key="6">
    <source>
        <dbReference type="Pfam" id="PF00692"/>
    </source>
</evidence>
<evidence type="ECO:0000256" key="5">
    <source>
        <dbReference type="HAMAP-Rule" id="MF_00116"/>
    </source>
</evidence>
<keyword evidence="3 5" id="KW-0546">Nucleotide metabolism</keyword>
<dbReference type="Proteomes" id="UP001596500">
    <property type="component" value="Unassembled WGS sequence"/>
</dbReference>
<dbReference type="HAMAP" id="MF_00116">
    <property type="entry name" value="dUTPase_bact"/>
    <property type="match status" value="1"/>
</dbReference>
<proteinExistence type="inferred from homology"/>
<reference evidence="8" key="1">
    <citation type="journal article" date="2019" name="Int. J. Syst. Evol. Microbiol.">
        <title>The Global Catalogue of Microorganisms (GCM) 10K type strain sequencing project: providing services to taxonomists for standard genome sequencing and annotation.</title>
        <authorList>
            <consortium name="The Broad Institute Genomics Platform"/>
            <consortium name="The Broad Institute Genome Sequencing Center for Infectious Disease"/>
            <person name="Wu L."/>
            <person name="Ma J."/>
        </authorList>
    </citation>
    <scope>NUCLEOTIDE SEQUENCE [LARGE SCALE GENOMIC DNA]</scope>
    <source>
        <strain evidence="8">CGMCC 1.12942</strain>
    </source>
</reference>
<dbReference type="InterPro" id="IPR036157">
    <property type="entry name" value="dUTPase-like_sf"/>
</dbReference>
<comment type="caution">
    <text evidence="5">Lacks conserved residue(s) required for the propagation of feature annotation.</text>
</comment>
<comment type="caution">
    <text evidence="7">The sequence shown here is derived from an EMBL/GenBank/DDBJ whole genome shotgun (WGS) entry which is preliminary data.</text>
</comment>
<evidence type="ECO:0000256" key="2">
    <source>
        <dbReference type="ARBA" id="ARBA00022801"/>
    </source>
</evidence>
<comment type="similarity">
    <text evidence="1 5">Belongs to the dUTPase family.</text>
</comment>
<dbReference type="NCBIfam" id="TIGR00576">
    <property type="entry name" value="dut"/>
    <property type="match status" value="1"/>
</dbReference>
<dbReference type="PANTHER" id="PTHR11241">
    <property type="entry name" value="DEOXYURIDINE 5'-TRIPHOSPHATE NUCLEOTIDOHYDROLASE"/>
    <property type="match status" value="1"/>
</dbReference>
<dbReference type="InterPro" id="IPR033704">
    <property type="entry name" value="dUTPase_trimeric"/>
</dbReference>
<protein>
    <recommendedName>
        <fullName evidence="5">Deoxyuridine 5'-triphosphate nucleotidohydrolase</fullName>
        <shortName evidence="5">dUTPase</shortName>
        <ecNumber evidence="5">3.6.1.23</ecNumber>
    </recommendedName>
    <alternativeName>
        <fullName evidence="5">dUTP pyrophosphatase</fullName>
    </alternativeName>
</protein>
<dbReference type="PANTHER" id="PTHR11241:SF0">
    <property type="entry name" value="DEOXYURIDINE 5'-TRIPHOSPHATE NUCLEOTIDOHYDROLASE"/>
    <property type="match status" value="1"/>
</dbReference>
<evidence type="ECO:0000256" key="3">
    <source>
        <dbReference type="ARBA" id="ARBA00023080"/>
    </source>
</evidence>
<dbReference type="Pfam" id="PF00692">
    <property type="entry name" value="dUTPase"/>
    <property type="match status" value="1"/>
</dbReference>
<feature type="binding site" evidence="5">
    <location>
        <position position="80"/>
    </location>
    <ligand>
        <name>substrate</name>
    </ligand>
</feature>
<dbReference type="Gene3D" id="2.70.40.10">
    <property type="match status" value="1"/>
</dbReference>
<comment type="cofactor">
    <cofactor evidence="5">
        <name>Mg(2+)</name>
        <dbReference type="ChEBI" id="CHEBI:18420"/>
    </cofactor>
</comment>
<feature type="binding site" evidence="5">
    <location>
        <begin position="67"/>
        <end position="69"/>
    </location>
    <ligand>
        <name>substrate</name>
    </ligand>
</feature>
<evidence type="ECO:0000313" key="8">
    <source>
        <dbReference type="Proteomes" id="UP001596500"/>
    </source>
</evidence>
<dbReference type="NCBIfam" id="NF001862">
    <property type="entry name" value="PRK00601.1"/>
    <property type="match status" value="1"/>
</dbReference>
<comment type="function">
    <text evidence="5">This enzyme is involved in nucleotide metabolism: it produces dUMP, the immediate precursor of thymidine nucleotides and it decreases the intracellular concentration of dUTP so that uracil cannot be incorporated into DNA.</text>
</comment>
<dbReference type="RefSeq" id="WP_379866854.1">
    <property type="nucleotide sequence ID" value="NZ_JBHTBW010000061.1"/>
</dbReference>
<dbReference type="GO" id="GO:0004170">
    <property type="term" value="F:dUTP diphosphatase activity"/>
    <property type="evidence" value="ECO:0007669"/>
    <property type="project" value="UniProtKB-EC"/>
</dbReference>
<dbReference type="InterPro" id="IPR029054">
    <property type="entry name" value="dUTPase-like"/>
</dbReference>
<comment type="catalytic activity">
    <reaction evidence="4 5">
        <text>dUTP + H2O = dUMP + diphosphate + H(+)</text>
        <dbReference type="Rhea" id="RHEA:10248"/>
        <dbReference type="ChEBI" id="CHEBI:15377"/>
        <dbReference type="ChEBI" id="CHEBI:15378"/>
        <dbReference type="ChEBI" id="CHEBI:33019"/>
        <dbReference type="ChEBI" id="CHEBI:61555"/>
        <dbReference type="ChEBI" id="CHEBI:246422"/>
        <dbReference type="EC" id="3.6.1.23"/>
    </reaction>
</comment>
<keyword evidence="2 5" id="KW-0378">Hydrolase</keyword>
<dbReference type="EMBL" id="JBHTBW010000061">
    <property type="protein sequence ID" value="MFC7442761.1"/>
    <property type="molecule type" value="Genomic_DNA"/>
</dbReference>
<feature type="domain" description="dUTPase-like" evidence="6">
    <location>
        <begin position="16"/>
        <end position="146"/>
    </location>
</feature>
<feature type="binding site" evidence="5">
    <location>
        <begin position="84"/>
        <end position="86"/>
    </location>
    <ligand>
        <name>substrate</name>
    </ligand>
</feature>
<gene>
    <name evidence="5 7" type="primary">dut</name>
    <name evidence="7" type="ORF">ACFQNG_16940</name>
</gene>
<dbReference type="SUPFAM" id="SSF51283">
    <property type="entry name" value="dUTPase-like"/>
    <property type="match status" value="1"/>
</dbReference>
<dbReference type="InterPro" id="IPR008181">
    <property type="entry name" value="dUTPase"/>
</dbReference>
<evidence type="ECO:0000256" key="1">
    <source>
        <dbReference type="ARBA" id="ARBA00006581"/>
    </source>
</evidence>
<dbReference type="EC" id="3.6.1.23" evidence="5"/>
<name>A0ABW2RPN7_9BACL</name>
<dbReference type="CDD" id="cd07557">
    <property type="entry name" value="trimeric_dUTPase"/>
    <property type="match status" value="1"/>
</dbReference>
<organism evidence="7 8">
    <name type="scientific">Laceyella putida</name>
    <dbReference type="NCBI Taxonomy" id="110101"/>
    <lineage>
        <taxon>Bacteria</taxon>
        <taxon>Bacillati</taxon>
        <taxon>Bacillota</taxon>
        <taxon>Bacilli</taxon>
        <taxon>Bacillales</taxon>
        <taxon>Thermoactinomycetaceae</taxon>
        <taxon>Laceyella</taxon>
    </lineage>
</organism>
<evidence type="ECO:0000256" key="4">
    <source>
        <dbReference type="ARBA" id="ARBA00047686"/>
    </source>
</evidence>
<keyword evidence="5" id="KW-0479">Metal-binding</keyword>
<accession>A0ABW2RPN7</accession>
<comment type="pathway">
    <text evidence="5">Pyrimidine metabolism; dUMP biosynthesis; dUMP from dCTP (dUTP route): step 2/2.</text>
</comment>
<keyword evidence="5" id="KW-0460">Magnesium</keyword>
<sequence length="147" mass="15823">MIDVKLIQLPGNEDLPLPVKMSRGSSGFDLHAAIHGEVHIEPGKWKLIKTGIAISMPNGLEAQVRPRSGLALKHGITVLNTPGTIDADYRGEIGVIVLNLGEEAFVVRRGERIAQLVFMSVPQVEIQVVEQLDDTARGSGGFGHTGR</sequence>
<evidence type="ECO:0000313" key="7">
    <source>
        <dbReference type="EMBL" id="MFC7442761.1"/>
    </source>
</evidence>
<keyword evidence="8" id="KW-1185">Reference proteome</keyword>